<dbReference type="eggNOG" id="ENOG502Z9BT">
    <property type="taxonomic scope" value="Bacteria"/>
</dbReference>
<dbReference type="KEGG" id="fli:Fleli_3384"/>
<evidence type="ECO:0000256" key="1">
    <source>
        <dbReference type="SAM" id="Phobius"/>
    </source>
</evidence>
<dbReference type="EMBL" id="CP003345">
    <property type="protein sequence ID" value="AFM05708.1"/>
    <property type="molecule type" value="Genomic_DNA"/>
</dbReference>
<name>I4AP23_BERLS</name>
<keyword evidence="1" id="KW-0472">Membrane</keyword>
<dbReference type="AlphaFoldDB" id="I4AP23"/>
<dbReference type="PATRIC" id="fig|880071.3.peg.3389"/>
<reference evidence="3" key="1">
    <citation type="submission" date="2012-06" db="EMBL/GenBank/DDBJ databases">
        <title>The complete genome of Flexibacter litoralis DSM 6794.</title>
        <authorList>
            <person name="Lucas S."/>
            <person name="Copeland A."/>
            <person name="Lapidus A."/>
            <person name="Glavina del Rio T."/>
            <person name="Dalin E."/>
            <person name="Tice H."/>
            <person name="Bruce D."/>
            <person name="Goodwin L."/>
            <person name="Pitluck S."/>
            <person name="Peters L."/>
            <person name="Ovchinnikova G."/>
            <person name="Lu M."/>
            <person name="Kyrpides N."/>
            <person name="Mavromatis K."/>
            <person name="Ivanova N."/>
            <person name="Brettin T."/>
            <person name="Detter J.C."/>
            <person name="Han C."/>
            <person name="Larimer F."/>
            <person name="Land M."/>
            <person name="Hauser L."/>
            <person name="Markowitz V."/>
            <person name="Cheng J.-F."/>
            <person name="Hugenholtz P."/>
            <person name="Woyke T."/>
            <person name="Wu D."/>
            <person name="Spring S."/>
            <person name="Lang E."/>
            <person name="Kopitz M."/>
            <person name="Brambilla E."/>
            <person name="Klenk H.-P."/>
            <person name="Eisen J.A."/>
        </authorList>
    </citation>
    <scope>NUCLEOTIDE SEQUENCE [LARGE SCALE GENOMIC DNA]</scope>
    <source>
        <strain evidence="3">ATCC 23117 / DSM 6794 / NBRC 15988 / NCIMB 1366 / Sio-4</strain>
    </source>
</reference>
<accession>I4AP23</accession>
<evidence type="ECO:0000313" key="3">
    <source>
        <dbReference type="Proteomes" id="UP000006054"/>
    </source>
</evidence>
<sequence>MCNTIFAQNFLYKREVKGIKNSKQTEWYKLEIPIEVVEKTNTDFSDIRIFGVSDLDTLETPFLTRKIMQQAENKQVDFKVINSSKKGNDYFFTLEKEENNDESINLIKLNFQNTNFDWKIKLEGSQNQNEWFEVLDEYRIVSIKNDFTDYKFTNLVFPNSKYKYYRIKITDKSESQSDNNNPILSSANVFQQKTVDGNFQNIEIISQHVEVDKVKKQTVIDIELAHSAPIDFISLGVKNDFDYYRTIQFKYLLDSTQTEKGVIYNFVTLHTSTLSSIEKQNGKSDFFINSSTKSNHYQIIISNQDNQPLDIGNIEIKSYVNQLFTRVAPTDKNLTYFLMYGNERLQKPNYDIVRFESTIPNDIISLELESEQKIPQKEVEKVTPLFENSLWLWLLMGTIILVLTVFTFKMMKKQ</sequence>
<evidence type="ECO:0008006" key="4">
    <source>
        <dbReference type="Google" id="ProtNLM"/>
    </source>
</evidence>
<keyword evidence="3" id="KW-1185">Reference proteome</keyword>
<keyword evidence="1" id="KW-0812">Transmembrane</keyword>
<organism evidence="2 3">
    <name type="scientific">Bernardetia litoralis (strain ATCC 23117 / DSM 6794 / NBRC 15988 / NCIMB 1366 / Fx l1 / Sio-4)</name>
    <name type="common">Flexibacter litoralis</name>
    <dbReference type="NCBI Taxonomy" id="880071"/>
    <lineage>
        <taxon>Bacteria</taxon>
        <taxon>Pseudomonadati</taxon>
        <taxon>Bacteroidota</taxon>
        <taxon>Cytophagia</taxon>
        <taxon>Cytophagales</taxon>
        <taxon>Bernardetiaceae</taxon>
        <taxon>Bernardetia</taxon>
    </lineage>
</organism>
<protein>
    <recommendedName>
        <fullName evidence="4">DUF3999 domain-containing protein</fullName>
    </recommendedName>
</protein>
<dbReference type="STRING" id="880071.Fleli_3384"/>
<dbReference type="HOGENOM" id="CLU_055964_0_0_10"/>
<dbReference type="Proteomes" id="UP000006054">
    <property type="component" value="Chromosome"/>
</dbReference>
<feature type="transmembrane region" description="Helical" evidence="1">
    <location>
        <begin position="390"/>
        <end position="408"/>
    </location>
</feature>
<proteinExistence type="predicted"/>
<gene>
    <name evidence="2" type="ordered locus">Fleli_3384</name>
</gene>
<keyword evidence="1" id="KW-1133">Transmembrane helix</keyword>
<evidence type="ECO:0000313" key="2">
    <source>
        <dbReference type="EMBL" id="AFM05708.1"/>
    </source>
</evidence>